<dbReference type="InterPro" id="IPR016177">
    <property type="entry name" value="DNA-bd_dom_sf"/>
</dbReference>
<dbReference type="Gene3D" id="3.30.730.10">
    <property type="entry name" value="AP2/ERF domain"/>
    <property type="match status" value="1"/>
</dbReference>
<feature type="domain" description="AP2/ERF" evidence="7">
    <location>
        <begin position="191"/>
        <end position="248"/>
    </location>
</feature>
<name>A0AAD7LF47_QUISA</name>
<evidence type="ECO:0000256" key="6">
    <source>
        <dbReference type="ARBA" id="ARBA00024343"/>
    </source>
</evidence>
<evidence type="ECO:0000256" key="2">
    <source>
        <dbReference type="ARBA" id="ARBA00023015"/>
    </source>
</evidence>
<dbReference type="GO" id="GO:0009873">
    <property type="term" value="P:ethylene-activated signaling pathway"/>
    <property type="evidence" value="ECO:0007669"/>
    <property type="project" value="InterPro"/>
</dbReference>
<comment type="similarity">
    <text evidence="6">Belongs to the AP2/ERF transcription factor family. ERF subfamily.</text>
</comment>
<dbReference type="Pfam" id="PF00847">
    <property type="entry name" value="AP2"/>
    <property type="match status" value="1"/>
</dbReference>
<organism evidence="8 9">
    <name type="scientific">Quillaja saponaria</name>
    <name type="common">Soap bark tree</name>
    <dbReference type="NCBI Taxonomy" id="32244"/>
    <lineage>
        <taxon>Eukaryota</taxon>
        <taxon>Viridiplantae</taxon>
        <taxon>Streptophyta</taxon>
        <taxon>Embryophyta</taxon>
        <taxon>Tracheophyta</taxon>
        <taxon>Spermatophyta</taxon>
        <taxon>Magnoliopsida</taxon>
        <taxon>eudicotyledons</taxon>
        <taxon>Gunneridae</taxon>
        <taxon>Pentapetalae</taxon>
        <taxon>rosids</taxon>
        <taxon>fabids</taxon>
        <taxon>Fabales</taxon>
        <taxon>Quillajaceae</taxon>
        <taxon>Quillaja</taxon>
    </lineage>
</organism>
<accession>A0AAD7LF47</accession>
<dbReference type="GO" id="GO:0003677">
    <property type="term" value="F:DNA binding"/>
    <property type="evidence" value="ECO:0007669"/>
    <property type="project" value="UniProtKB-KW"/>
</dbReference>
<comment type="subcellular location">
    <subcellularLocation>
        <location evidence="1">Nucleus</location>
    </subcellularLocation>
</comment>
<dbReference type="InterPro" id="IPR001471">
    <property type="entry name" value="AP2/ERF_dom"/>
</dbReference>
<reference evidence="8" key="1">
    <citation type="journal article" date="2023" name="Science">
        <title>Elucidation of the pathway for biosynthesis of saponin adjuvants from the soapbark tree.</title>
        <authorList>
            <person name="Reed J."/>
            <person name="Orme A."/>
            <person name="El-Demerdash A."/>
            <person name="Owen C."/>
            <person name="Martin L.B.B."/>
            <person name="Misra R.C."/>
            <person name="Kikuchi S."/>
            <person name="Rejzek M."/>
            <person name="Martin A.C."/>
            <person name="Harkess A."/>
            <person name="Leebens-Mack J."/>
            <person name="Louveau T."/>
            <person name="Stephenson M.J."/>
            <person name="Osbourn A."/>
        </authorList>
    </citation>
    <scope>NUCLEOTIDE SEQUENCE</scope>
    <source>
        <strain evidence="8">S10</strain>
    </source>
</reference>
<dbReference type="InterPro" id="IPR044808">
    <property type="entry name" value="ERF_plant"/>
</dbReference>
<keyword evidence="3" id="KW-0238">DNA-binding</keyword>
<evidence type="ECO:0000256" key="3">
    <source>
        <dbReference type="ARBA" id="ARBA00023125"/>
    </source>
</evidence>
<evidence type="ECO:0000259" key="7">
    <source>
        <dbReference type="PROSITE" id="PS51032"/>
    </source>
</evidence>
<dbReference type="Proteomes" id="UP001163823">
    <property type="component" value="Chromosome 9"/>
</dbReference>
<keyword evidence="9" id="KW-1185">Reference proteome</keyword>
<dbReference type="AlphaFoldDB" id="A0AAD7LF47"/>
<evidence type="ECO:0000256" key="4">
    <source>
        <dbReference type="ARBA" id="ARBA00023163"/>
    </source>
</evidence>
<comment type="caution">
    <text evidence="8">The sequence shown here is derived from an EMBL/GenBank/DDBJ whole genome shotgun (WGS) entry which is preliminary data.</text>
</comment>
<gene>
    <name evidence="8" type="ORF">O6P43_023311</name>
</gene>
<dbReference type="PROSITE" id="PS51032">
    <property type="entry name" value="AP2_ERF"/>
    <property type="match status" value="1"/>
</dbReference>
<dbReference type="GO" id="GO:0003700">
    <property type="term" value="F:DNA-binding transcription factor activity"/>
    <property type="evidence" value="ECO:0007669"/>
    <property type="project" value="InterPro"/>
</dbReference>
<dbReference type="PANTHER" id="PTHR31190">
    <property type="entry name" value="DNA-BINDING DOMAIN"/>
    <property type="match status" value="1"/>
</dbReference>
<keyword evidence="4" id="KW-0804">Transcription</keyword>
<evidence type="ECO:0000256" key="1">
    <source>
        <dbReference type="ARBA" id="ARBA00004123"/>
    </source>
</evidence>
<dbReference type="SMART" id="SM00380">
    <property type="entry name" value="AP2"/>
    <property type="match status" value="1"/>
</dbReference>
<proteinExistence type="inferred from homology"/>
<evidence type="ECO:0000313" key="9">
    <source>
        <dbReference type="Proteomes" id="UP001163823"/>
    </source>
</evidence>
<dbReference type="SUPFAM" id="SSF54171">
    <property type="entry name" value="DNA-binding domain"/>
    <property type="match status" value="1"/>
</dbReference>
<evidence type="ECO:0000313" key="8">
    <source>
        <dbReference type="EMBL" id="KAJ7956943.1"/>
    </source>
</evidence>
<dbReference type="FunFam" id="3.30.730.10:FF:000001">
    <property type="entry name" value="Ethylene-responsive transcription factor 2"/>
    <property type="match status" value="1"/>
</dbReference>
<sequence length="301" mass="33167">KESIFQLICMQKTELEFEDYMCVFKVANSGDRTKKEDVDFDEWLYGQQLVPSEQGSNPMSEMFPGIDRQREMSEMVSALTHVVSDDVVIPKEDIISAGAISTSATPIFIGGGGGLKRGREAAGGGGEMGESVRRLCTSFGGDFPHGGSSSVTARIPKSSSICTSSTTPTETALNPVYEYNKENINEEPRRRYRGVRQRPWGKWAAEIRDPFKAARVWLGTFGTAEAAARAYDEAALRFRGNKAKLNFPENVRLRPPETHFSSDPVERYVFSKYPFVHSDVCGASCSHSSSSSPFAELAGFK</sequence>
<dbReference type="PANTHER" id="PTHR31190:SF473">
    <property type="entry name" value="OS05G0437100 PROTEIN"/>
    <property type="match status" value="1"/>
</dbReference>
<dbReference type="CDD" id="cd00018">
    <property type="entry name" value="AP2"/>
    <property type="match status" value="1"/>
</dbReference>
<keyword evidence="5" id="KW-0539">Nucleus</keyword>
<dbReference type="KEGG" id="qsa:O6P43_023311"/>
<evidence type="ECO:0000256" key="5">
    <source>
        <dbReference type="ARBA" id="ARBA00023242"/>
    </source>
</evidence>
<dbReference type="EMBL" id="JARAOO010000009">
    <property type="protein sequence ID" value="KAJ7956943.1"/>
    <property type="molecule type" value="Genomic_DNA"/>
</dbReference>
<dbReference type="GO" id="GO:0005634">
    <property type="term" value="C:nucleus"/>
    <property type="evidence" value="ECO:0007669"/>
    <property type="project" value="UniProtKB-SubCell"/>
</dbReference>
<keyword evidence="2" id="KW-0805">Transcription regulation</keyword>
<protein>
    <submittedName>
        <fullName evidence="8">Ethylene-responsive transcription factor</fullName>
    </submittedName>
</protein>
<dbReference type="PRINTS" id="PR00367">
    <property type="entry name" value="ETHRSPELEMNT"/>
</dbReference>
<dbReference type="InterPro" id="IPR036955">
    <property type="entry name" value="AP2/ERF_dom_sf"/>
</dbReference>
<feature type="non-terminal residue" evidence="8">
    <location>
        <position position="301"/>
    </location>
</feature>